<accession>A0ABD5LPV8</accession>
<evidence type="ECO:0000256" key="1">
    <source>
        <dbReference type="SAM" id="Phobius"/>
    </source>
</evidence>
<dbReference type="AlphaFoldDB" id="A0ABD5LPV8"/>
<protein>
    <submittedName>
        <fullName evidence="2">SDR family oxidoreductase</fullName>
    </submittedName>
</protein>
<proteinExistence type="predicted"/>
<organism evidence="2 3">
    <name type="scientific">Agrobacterium radiobacter</name>
    <dbReference type="NCBI Taxonomy" id="362"/>
    <lineage>
        <taxon>Bacteria</taxon>
        <taxon>Pseudomonadati</taxon>
        <taxon>Pseudomonadota</taxon>
        <taxon>Alphaproteobacteria</taxon>
        <taxon>Hyphomicrobiales</taxon>
        <taxon>Rhizobiaceae</taxon>
        <taxon>Rhizobium/Agrobacterium group</taxon>
        <taxon>Agrobacterium</taxon>
        <taxon>Agrobacterium tumefaciens complex</taxon>
    </lineage>
</organism>
<keyword evidence="1" id="KW-0812">Transmembrane</keyword>
<dbReference type="InterPro" id="IPR036291">
    <property type="entry name" value="NAD(P)-bd_dom_sf"/>
</dbReference>
<comment type="caution">
    <text evidence="2">The sequence shown here is derived from an EMBL/GenBank/DDBJ whole genome shotgun (WGS) entry which is preliminary data.</text>
</comment>
<dbReference type="Gene3D" id="3.40.50.720">
    <property type="entry name" value="NAD(P)-binding Rossmann-like Domain"/>
    <property type="match status" value="1"/>
</dbReference>
<dbReference type="EMBL" id="JBETME010000008">
    <property type="protein sequence ID" value="MES4992459.1"/>
    <property type="molecule type" value="Genomic_DNA"/>
</dbReference>
<reference evidence="2 3" key="1">
    <citation type="submission" date="2024-06" db="EMBL/GenBank/DDBJ databases">
        <title>Genome sequencing of Agrobacterium spp. from tobacco in Serbia.</title>
        <authorList>
            <person name="Ilicic R.J."/>
            <person name="Studholme D.J."/>
            <person name="Jelusic A."/>
            <person name="Barac G."/>
            <person name="Bagi F."/>
            <person name="Popovic Milovanovic T."/>
        </authorList>
    </citation>
    <scope>NUCLEOTIDE SEQUENCE [LARGE SCALE GENOMIC DNA]</scope>
    <source>
        <strain evidence="2 3">DA1</strain>
    </source>
</reference>
<evidence type="ECO:0000313" key="2">
    <source>
        <dbReference type="EMBL" id="MES4992459.1"/>
    </source>
</evidence>
<sequence>MQPVGWRGKPTEVVEAALWLLSAAASFVTGVSLPVDGGFSIV</sequence>
<gene>
    <name evidence="2" type="ORF">ABVB70_19175</name>
</gene>
<keyword evidence="1" id="KW-0472">Membrane</keyword>
<dbReference type="Proteomes" id="UP001438189">
    <property type="component" value="Unassembled WGS sequence"/>
</dbReference>
<dbReference type="SUPFAM" id="SSF51735">
    <property type="entry name" value="NAD(P)-binding Rossmann-fold domains"/>
    <property type="match status" value="1"/>
</dbReference>
<feature type="transmembrane region" description="Helical" evidence="1">
    <location>
        <begin position="16"/>
        <end position="35"/>
    </location>
</feature>
<name>A0ABD5LPV8_AGRRD</name>
<dbReference type="Pfam" id="PF13561">
    <property type="entry name" value="adh_short_C2"/>
    <property type="match status" value="1"/>
</dbReference>
<dbReference type="InterPro" id="IPR002347">
    <property type="entry name" value="SDR_fam"/>
</dbReference>
<keyword evidence="1" id="KW-1133">Transmembrane helix</keyword>
<evidence type="ECO:0000313" key="3">
    <source>
        <dbReference type="Proteomes" id="UP001438189"/>
    </source>
</evidence>